<keyword evidence="2" id="KW-0966">Cell projection</keyword>
<name>A0A2W5Q158_9BACT</name>
<reference evidence="2 3" key="1">
    <citation type="submission" date="2017-08" db="EMBL/GenBank/DDBJ databases">
        <title>Infants hospitalized years apart are colonized by the same room-sourced microbial strains.</title>
        <authorList>
            <person name="Brooks B."/>
            <person name="Olm M.R."/>
            <person name="Firek B.A."/>
            <person name="Baker R."/>
            <person name="Thomas B.C."/>
            <person name="Morowitz M.J."/>
            <person name="Banfield J.F."/>
        </authorList>
    </citation>
    <scope>NUCLEOTIDE SEQUENCE [LARGE SCALE GENOMIC DNA]</scope>
    <source>
        <strain evidence="2">S2_005_002_R2_29</strain>
    </source>
</reference>
<evidence type="ECO:0000313" key="2">
    <source>
        <dbReference type="EMBL" id="PZQ48483.1"/>
    </source>
</evidence>
<evidence type="ECO:0000313" key="3">
    <source>
        <dbReference type="Proteomes" id="UP000249417"/>
    </source>
</evidence>
<dbReference type="EMBL" id="QFQB01000005">
    <property type="protein sequence ID" value="PZQ48483.1"/>
    <property type="molecule type" value="Genomic_DNA"/>
</dbReference>
<feature type="region of interest" description="Disordered" evidence="1">
    <location>
        <begin position="138"/>
        <end position="164"/>
    </location>
</feature>
<dbReference type="InterPro" id="IPR010845">
    <property type="entry name" value="FlaF"/>
</dbReference>
<protein>
    <submittedName>
        <fullName evidence="2">Flagellar biosynthesis regulatory protein FlaF</fullName>
    </submittedName>
</protein>
<feature type="region of interest" description="Disordered" evidence="1">
    <location>
        <begin position="1"/>
        <end position="31"/>
    </location>
</feature>
<dbReference type="Proteomes" id="UP000249417">
    <property type="component" value="Unassembled WGS sequence"/>
</dbReference>
<gene>
    <name evidence="2" type="ORF">DI551_01660</name>
</gene>
<dbReference type="GO" id="GO:0044781">
    <property type="term" value="P:bacterial-type flagellum organization"/>
    <property type="evidence" value="ECO:0007669"/>
    <property type="project" value="InterPro"/>
</dbReference>
<proteinExistence type="predicted"/>
<organism evidence="2 3">
    <name type="scientific">Micavibrio aeruginosavorus</name>
    <dbReference type="NCBI Taxonomy" id="349221"/>
    <lineage>
        <taxon>Bacteria</taxon>
        <taxon>Pseudomonadati</taxon>
        <taxon>Bdellovibrionota</taxon>
        <taxon>Bdellovibrionia</taxon>
        <taxon>Bdellovibrionales</taxon>
        <taxon>Pseudobdellovibrionaceae</taxon>
        <taxon>Micavibrio</taxon>
    </lineage>
</organism>
<accession>A0A2W5Q158</accession>
<dbReference type="NCBIfam" id="NF009435">
    <property type="entry name" value="PRK12794.1"/>
    <property type="match status" value="1"/>
</dbReference>
<keyword evidence="2" id="KW-0969">Cilium</keyword>
<dbReference type="AlphaFoldDB" id="A0A2W5Q158"/>
<keyword evidence="2" id="KW-0282">Flagellum</keyword>
<evidence type="ECO:0000256" key="1">
    <source>
        <dbReference type="SAM" id="MobiDB-lite"/>
    </source>
</evidence>
<dbReference type="Pfam" id="PF07309">
    <property type="entry name" value="FlaF"/>
    <property type="match status" value="1"/>
</dbReference>
<comment type="caution">
    <text evidence="2">The sequence shown here is derived from an EMBL/GenBank/DDBJ whole genome shotgun (WGS) entry which is preliminary data.</text>
</comment>
<sequence>MPSEKHNLPRNNPYASAAGAYGTNAQKHTEDPRELEARVLLKSAQMMLDLQNNWDGMNNEILVETLKYNRNVWLMFFDTAVESTDAERPPELRNNIYNLAKFVFKREVDVLAQPDKAKLDVLIKINRDIAAGLIAGTKNAPLPENANKDAGTKNPPSGGWDTSA</sequence>